<dbReference type="OrthoDB" id="10356969at2759"/>
<feature type="coiled-coil region" evidence="1">
    <location>
        <begin position="156"/>
        <end position="183"/>
    </location>
</feature>
<organism evidence="4">
    <name type="scientific">Aureococcus anophagefferens</name>
    <name type="common">Harmful bloom alga</name>
    <dbReference type="NCBI Taxonomy" id="44056"/>
    <lineage>
        <taxon>Eukaryota</taxon>
        <taxon>Sar</taxon>
        <taxon>Stramenopiles</taxon>
        <taxon>Ochrophyta</taxon>
        <taxon>Pelagophyceae</taxon>
        <taxon>Pelagomonadales</taxon>
        <taxon>Pelagomonadaceae</taxon>
        <taxon>Aureococcus</taxon>
    </lineage>
</organism>
<feature type="compositionally biased region" description="Gly residues" evidence="2">
    <location>
        <begin position="48"/>
        <end position="57"/>
    </location>
</feature>
<reference evidence="3 4" key="1">
    <citation type="journal article" date="2011" name="Proc. Natl. Acad. Sci. U.S.A.">
        <title>Niche of harmful alga Aureococcus anophagefferens revealed through ecogenomics.</title>
        <authorList>
            <person name="Gobler C.J."/>
            <person name="Berry D.L."/>
            <person name="Dyhrman S.T."/>
            <person name="Wilhelm S.W."/>
            <person name="Salamov A."/>
            <person name="Lobanov A.V."/>
            <person name="Zhang Y."/>
            <person name="Collier J.L."/>
            <person name="Wurch L.L."/>
            <person name="Kustka A.B."/>
            <person name="Dill B.D."/>
            <person name="Shah M."/>
            <person name="VerBerkmoes N.C."/>
            <person name="Kuo A."/>
            <person name="Terry A."/>
            <person name="Pangilinan J."/>
            <person name="Lindquist E.A."/>
            <person name="Lucas S."/>
            <person name="Paulsen I.T."/>
            <person name="Hattenrath-Lehmann T.K."/>
            <person name="Talmage S.C."/>
            <person name="Walker E.A."/>
            <person name="Koch F."/>
            <person name="Burson A.M."/>
            <person name="Marcoval M.A."/>
            <person name="Tang Y.Z."/>
            <person name="Lecleir G.R."/>
            <person name="Coyne K.J."/>
            <person name="Berg G.M."/>
            <person name="Bertrand E.M."/>
            <person name="Saito M.A."/>
            <person name="Gladyshev V.N."/>
            <person name="Grigoriev I.V."/>
        </authorList>
    </citation>
    <scope>NUCLEOTIDE SEQUENCE [LARGE SCALE GENOMIC DNA]</scope>
    <source>
        <strain evidence="4">CCMP 1984</strain>
    </source>
</reference>
<dbReference type="InParanoid" id="F0Y396"/>
<feature type="region of interest" description="Disordered" evidence="2">
    <location>
        <begin position="469"/>
        <end position="496"/>
    </location>
</feature>
<evidence type="ECO:0000313" key="4">
    <source>
        <dbReference type="Proteomes" id="UP000002729"/>
    </source>
</evidence>
<evidence type="ECO:0000256" key="2">
    <source>
        <dbReference type="SAM" id="MobiDB-lite"/>
    </source>
</evidence>
<proteinExistence type="predicted"/>
<feature type="coiled-coil region" evidence="1">
    <location>
        <begin position="88"/>
        <end position="122"/>
    </location>
</feature>
<feature type="compositionally biased region" description="Low complexity" evidence="2">
    <location>
        <begin position="31"/>
        <end position="47"/>
    </location>
</feature>
<feature type="compositionally biased region" description="Gly residues" evidence="2">
    <location>
        <begin position="476"/>
        <end position="492"/>
    </location>
</feature>
<dbReference type="Proteomes" id="UP000002729">
    <property type="component" value="Unassembled WGS sequence"/>
</dbReference>
<feature type="compositionally biased region" description="Low complexity" evidence="2">
    <location>
        <begin position="58"/>
        <end position="67"/>
    </location>
</feature>
<protein>
    <submittedName>
        <fullName evidence="3">Uncharacterized protein</fullName>
    </submittedName>
</protein>
<dbReference type="GeneID" id="20224068"/>
<keyword evidence="4" id="KW-1185">Reference proteome</keyword>
<keyword evidence="1" id="KW-0175">Coiled coil</keyword>
<dbReference type="RefSeq" id="XP_009035099.1">
    <property type="nucleotide sequence ID" value="XM_009036851.1"/>
</dbReference>
<accession>F0Y396</accession>
<name>F0Y396_AURAN</name>
<feature type="region of interest" description="Disordered" evidence="2">
    <location>
        <begin position="18"/>
        <end position="67"/>
    </location>
</feature>
<evidence type="ECO:0000256" key="1">
    <source>
        <dbReference type="SAM" id="Coils"/>
    </source>
</evidence>
<dbReference type="AlphaFoldDB" id="F0Y396"/>
<sequence length="578" mass="64124">MSGGASYASKHDLEAREAQWYGGKPGGSTMSSSYGSPGFAGSSPGPKKYGGGGGDGGLTLPPLGKTGKLSESAAMEMEAVRLRMQEQRDATESMIERLMIAHEEARRERESLVMELASMSADSGRKLLIKIITRMCRMQLVVAWQAWHGNTAQFSKMQLQDEAKALKHELKDLVGRIDEAKRDVDLRRQQIADYNFKNASKEQRALLLKIFGRMCGQKSRESFTVWKDAMEEFRRKYTLTLRMLTRLANSHLLGGWKKWYYETFLKSKMTLDETIKTLHYEVGKAKVAYDRAEKHLEKIVGEITKLMIANASPKQKALMIKILTKACTLLTRWGIMKWKKQNNLFKYARKTMGMILSRLMNSELNYGFRKWHMVCIKMTETAGELVVAKLKNQIATLKGHHDASALRIEEMGGNVRKMRESVTLRHSAMSQIAQGAEEVDLEIKLLIAECRGDAKTIAAQARAKADAEAAARGEAPRGGGGGGGGARGGGGPAAAESVDANTRAHLLVFLQNLDHAQPHDTIGALATHPGLPKHKKWLKEYVLLGNQQVAAAIRAYEFTLDTDDFIESLGIIKQQVCP</sequence>
<dbReference type="KEGG" id="aaf:AURANDRAFT_62840"/>
<evidence type="ECO:0000313" key="3">
    <source>
        <dbReference type="EMBL" id="EGB10288.1"/>
    </source>
</evidence>
<gene>
    <name evidence="3" type="ORF">AURANDRAFT_62840</name>
</gene>
<dbReference type="EMBL" id="GL833124">
    <property type="protein sequence ID" value="EGB10288.1"/>
    <property type="molecule type" value="Genomic_DNA"/>
</dbReference>